<proteinExistence type="predicted"/>
<accession>A0A8S4RWS7</accession>
<evidence type="ECO:0000313" key="3">
    <source>
        <dbReference type="Proteomes" id="UP000838756"/>
    </source>
</evidence>
<sequence>MECKLHNTGQGVVSRSASFTKLRESLRRSSVRLFHRLAGRHSAHLPPDVDYTQYNDPDSSMKRASSLSELSKRPASPAPPGDQR</sequence>
<dbReference type="OrthoDB" id="6854990at2759"/>
<organism evidence="2 3">
    <name type="scientific">Pararge aegeria aegeria</name>
    <dbReference type="NCBI Taxonomy" id="348720"/>
    <lineage>
        <taxon>Eukaryota</taxon>
        <taxon>Metazoa</taxon>
        <taxon>Ecdysozoa</taxon>
        <taxon>Arthropoda</taxon>
        <taxon>Hexapoda</taxon>
        <taxon>Insecta</taxon>
        <taxon>Pterygota</taxon>
        <taxon>Neoptera</taxon>
        <taxon>Endopterygota</taxon>
        <taxon>Lepidoptera</taxon>
        <taxon>Glossata</taxon>
        <taxon>Ditrysia</taxon>
        <taxon>Papilionoidea</taxon>
        <taxon>Nymphalidae</taxon>
        <taxon>Satyrinae</taxon>
        <taxon>Satyrini</taxon>
        <taxon>Parargina</taxon>
        <taxon>Pararge</taxon>
    </lineage>
</organism>
<dbReference type="EMBL" id="CAKXAJ010025736">
    <property type="protein sequence ID" value="CAH2243307.1"/>
    <property type="molecule type" value="Genomic_DNA"/>
</dbReference>
<reference evidence="2" key="1">
    <citation type="submission" date="2022-03" db="EMBL/GenBank/DDBJ databases">
        <authorList>
            <person name="Lindestad O."/>
        </authorList>
    </citation>
    <scope>NUCLEOTIDE SEQUENCE</scope>
</reference>
<keyword evidence="3" id="KW-1185">Reference proteome</keyword>
<dbReference type="Proteomes" id="UP000838756">
    <property type="component" value="Unassembled WGS sequence"/>
</dbReference>
<comment type="caution">
    <text evidence="2">The sequence shown here is derived from an EMBL/GenBank/DDBJ whole genome shotgun (WGS) entry which is preliminary data.</text>
</comment>
<evidence type="ECO:0000256" key="1">
    <source>
        <dbReference type="SAM" id="MobiDB-lite"/>
    </source>
</evidence>
<evidence type="ECO:0000313" key="2">
    <source>
        <dbReference type="EMBL" id="CAH2243307.1"/>
    </source>
</evidence>
<gene>
    <name evidence="2" type="primary">jg26016</name>
    <name evidence="2" type="ORF">PAEG_LOCUS19468</name>
</gene>
<name>A0A8S4RWS7_9NEOP</name>
<feature type="compositionally biased region" description="Polar residues" evidence="1">
    <location>
        <begin position="52"/>
        <end position="69"/>
    </location>
</feature>
<feature type="region of interest" description="Disordered" evidence="1">
    <location>
        <begin position="42"/>
        <end position="84"/>
    </location>
</feature>
<dbReference type="AlphaFoldDB" id="A0A8S4RWS7"/>
<protein>
    <submittedName>
        <fullName evidence="2">Jg26016 protein</fullName>
    </submittedName>
</protein>